<dbReference type="InterPro" id="IPR046780">
    <property type="entry name" value="aBig_2"/>
</dbReference>
<dbReference type="CDD" id="cd18832">
    <property type="entry name" value="GH43_GsAbnA-like"/>
    <property type="match status" value="1"/>
</dbReference>
<evidence type="ECO:0000313" key="6">
    <source>
        <dbReference type="EMBL" id="SDY62911.1"/>
    </source>
</evidence>
<gene>
    <name evidence="6" type="ORF">SAMN02910414_01989</name>
</gene>
<feature type="signal peptide" evidence="3">
    <location>
        <begin position="1"/>
        <end position="21"/>
    </location>
</feature>
<dbReference type="Gene3D" id="2.60.120.200">
    <property type="match status" value="1"/>
</dbReference>
<dbReference type="Gene3D" id="2.40.128.10">
    <property type="match status" value="1"/>
</dbReference>
<evidence type="ECO:0000256" key="1">
    <source>
        <dbReference type="ARBA" id="ARBA00022801"/>
    </source>
</evidence>
<protein>
    <submittedName>
        <fullName evidence="6">Arabinan endo-1,5-alpha-L-arabinosidase</fullName>
    </submittedName>
</protein>
<dbReference type="RefSeq" id="WP_074718555.1">
    <property type="nucleotide sequence ID" value="NZ_FNPG01000025.1"/>
</dbReference>
<feature type="domain" description="Atrophied bacterial Ig" evidence="5">
    <location>
        <begin position="572"/>
        <end position="638"/>
    </location>
</feature>
<dbReference type="InterPro" id="IPR013320">
    <property type="entry name" value="ConA-like_dom_sf"/>
</dbReference>
<keyword evidence="2" id="KW-0326">Glycosidase</keyword>
<dbReference type="AlphaFoldDB" id="A0A1H3LEU6"/>
<dbReference type="Gene3D" id="2.115.10.20">
    <property type="entry name" value="Glycosyl hydrolase domain, family 43"/>
    <property type="match status" value="1"/>
</dbReference>
<dbReference type="Proteomes" id="UP000183918">
    <property type="component" value="Unassembled WGS sequence"/>
</dbReference>
<feature type="domain" description="Extracellular endo-alpha-(1-&gt;5)-L-arabinanase C-terminal" evidence="4">
    <location>
        <begin position="445"/>
        <end position="549"/>
    </location>
</feature>
<organism evidence="6 7">
    <name type="scientific">Lachnobacterium bovis DSM 14045</name>
    <dbReference type="NCBI Taxonomy" id="1122142"/>
    <lineage>
        <taxon>Bacteria</taxon>
        <taxon>Bacillati</taxon>
        <taxon>Bacillota</taxon>
        <taxon>Clostridia</taxon>
        <taxon>Lachnospirales</taxon>
        <taxon>Lachnospiraceae</taxon>
        <taxon>Lachnobacterium</taxon>
    </lineage>
</organism>
<dbReference type="SUPFAM" id="SSF49899">
    <property type="entry name" value="Concanavalin A-like lectins/glucanases"/>
    <property type="match status" value="1"/>
</dbReference>
<evidence type="ECO:0000313" key="7">
    <source>
        <dbReference type="Proteomes" id="UP000183918"/>
    </source>
</evidence>
<dbReference type="PANTHER" id="PTHR43301">
    <property type="entry name" value="ARABINAN ENDO-1,5-ALPHA-L-ARABINOSIDASE"/>
    <property type="match status" value="1"/>
</dbReference>
<dbReference type="PANTHER" id="PTHR43301:SF3">
    <property type="entry name" value="ARABINAN ENDO-1,5-ALPHA-L-ARABINOSIDASE A-RELATED"/>
    <property type="match status" value="1"/>
</dbReference>
<sequence length="878" mass="97697">MRKKMVNKVALALTAVMSVTAVEGLPGGLKMVNAADSTVNLKKVTGQINRASVHDPSIFEDPNNPGTFYAFGSHIATAKTTDLANWSQVSSDYQSASNNKIYGNIDENLKESFKWAGKNDADCKNGYAVWAPDVIYNPQYTWDDGSKGAYMLYYCTSSTWRRSCIGYMVSKKVDGDYKYVDTIMYSGFTNTGKVEHDGNSTKDTTWTTDNLHLKKLVDKGVIEDMSTDKCFNKDGSWNNNYAPNAIDPNIFFDKNNNKMYMSYGSWSGGIFILELNPSTGEPVYPGKDSVDPVSKNVVDRYFGTHIAGGNHQSGEGPYIKYDKETGYYYFYETYGGLTASGGYNMRLFRSENPTGPYLDAAGRNANQSGVNCGKYGIKLIGNYQFYGQPGYKAAGHNSALITEAGNHYLVSHQRFADPLRGEGHEIRVRQQFMNQDKWPVTAVYENRNEKISHYDTKEVLGTYEYINHGTSATSGTMLTTESITLNADGTISGDLVGTWKKEDTQKCDYITININNVTSKGVFFKQENDNGKEVMTFTAIGNNNESVWGSKFEQTDEEAIDRAISAVDKKLPSQTRENIKLPNEVSGISIKWKSDKPKIISDTGVVKSAKKDTKVSLKATFSKGKIQKTKKYVVTVNKRASKIVGYDFEKSVKKNKVSVSKCAQNKEKATLIGNTKVVKDKERGRVLLVQSNPKDKRNNYLALPSDTLKKVNQAGFTVSMWVNASGDTFEHSALFEADQVTTEKTFGQYPMTRIGTNLIGRVNAANNYSDAIPKDLLQRGKWQHVIYTVNNNGIKVYLNGQLIVYDEKDISSCLDSTKSDSIQKANNVMVGAGAIWNDEDCRNTKFDDIAVYDVAVTEKEAALLYEGKDITKDLKKYK</sequence>
<feature type="chain" id="PRO_5039286612" evidence="3">
    <location>
        <begin position="22"/>
        <end position="878"/>
    </location>
</feature>
<dbReference type="Pfam" id="PF20578">
    <property type="entry name" value="aBig_2"/>
    <property type="match status" value="1"/>
</dbReference>
<keyword evidence="7" id="KW-1185">Reference proteome</keyword>
<dbReference type="EMBL" id="FNPG01000025">
    <property type="protein sequence ID" value="SDY62911.1"/>
    <property type="molecule type" value="Genomic_DNA"/>
</dbReference>
<evidence type="ECO:0000256" key="2">
    <source>
        <dbReference type="ARBA" id="ARBA00023295"/>
    </source>
</evidence>
<dbReference type="InterPro" id="IPR023296">
    <property type="entry name" value="Glyco_hydro_beta-prop_sf"/>
</dbReference>
<evidence type="ECO:0000256" key="3">
    <source>
        <dbReference type="SAM" id="SignalP"/>
    </source>
</evidence>
<dbReference type="OrthoDB" id="9801455at2"/>
<accession>A0A1H3LEU6</accession>
<reference evidence="6 7" key="1">
    <citation type="submission" date="2016-10" db="EMBL/GenBank/DDBJ databases">
        <authorList>
            <person name="de Groot N.N."/>
        </authorList>
    </citation>
    <scope>NUCLEOTIDE SEQUENCE [LARGE SCALE GENOMIC DNA]</scope>
    <source>
        <strain evidence="6 7">DSM 14045</strain>
    </source>
</reference>
<dbReference type="Pfam" id="PF13385">
    <property type="entry name" value="Laminin_G_3"/>
    <property type="match status" value="1"/>
</dbReference>
<evidence type="ECO:0000259" key="4">
    <source>
        <dbReference type="Pfam" id="PF16369"/>
    </source>
</evidence>
<keyword evidence="3" id="KW-0732">Signal</keyword>
<dbReference type="Pfam" id="PF16369">
    <property type="entry name" value="GH43_C"/>
    <property type="match status" value="1"/>
</dbReference>
<evidence type="ECO:0000259" key="5">
    <source>
        <dbReference type="Pfam" id="PF20578"/>
    </source>
</evidence>
<dbReference type="GO" id="GO:0016798">
    <property type="term" value="F:hydrolase activity, acting on glycosyl bonds"/>
    <property type="evidence" value="ECO:0007669"/>
    <property type="project" value="UniProtKB-KW"/>
</dbReference>
<proteinExistence type="predicted"/>
<keyword evidence="1" id="KW-0378">Hydrolase</keyword>
<name>A0A1H3LEU6_9FIRM</name>
<dbReference type="InterPro" id="IPR050727">
    <property type="entry name" value="GH43_arabinanases"/>
</dbReference>
<dbReference type="SUPFAM" id="SSF75005">
    <property type="entry name" value="Arabinanase/levansucrase/invertase"/>
    <property type="match status" value="1"/>
</dbReference>
<dbReference type="STRING" id="1122142.SAMN02910414_01989"/>
<dbReference type="InterPro" id="IPR032291">
    <property type="entry name" value="Abn2_C"/>
</dbReference>